<organism evidence="25 26">
    <name type="scientific">Arachis hypogaea</name>
    <name type="common">Peanut</name>
    <dbReference type="NCBI Taxonomy" id="3818"/>
    <lineage>
        <taxon>Eukaryota</taxon>
        <taxon>Viridiplantae</taxon>
        <taxon>Streptophyta</taxon>
        <taxon>Embryophyta</taxon>
        <taxon>Tracheophyta</taxon>
        <taxon>Spermatophyta</taxon>
        <taxon>Magnoliopsida</taxon>
        <taxon>eudicotyledons</taxon>
        <taxon>Gunneridae</taxon>
        <taxon>Pentapetalae</taxon>
        <taxon>rosids</taxon>
        <taxon>fabids</taxon>
        <taxon>Fabales</taxon>
        <taxon>Fabaceae</taxon>
        <taxon>Papilionoideae</taxon>
        <taxon>50 kb inversion clade</taxon>
        <taxon>dalbergioids sensu lato</taxon>
        <taxon>Dalbergieae</taxon>
        <taxon>Pterocarpus clade</taxon>
        <taxon>Arachis</taxon>
    </lineage>
</organism>
<evidence type="ECO:0000256" key="17">
    <source>
        <dbReference type="ARBA" id="ARBA00023187"/>
    </source>
</evidence>
<evidence type="ECO:0000256" key="20">
    <source>
        <dbReference type="ARBA" id="ARBA00023637"/>
    </source>
</evidence>
<evidence type="ECO:0000256" key="22">
    <source>
        <dbReference type="ARBA" id="ARBA00046964"/>
    </source>
</evidence>
<evidence type="ECO:0000256" key="10">
    <source>
        <dbReference type="ARBA" id="ARBA00022679"/>
    </source>
</evidence>
<dbReference type="InterPro" id="IPR008271">
    <property type="entry name" value="Ser/Thr_kinase_AS"/>
</dbReference>
<dbReference type="InterPro" id="IPR042277">
    <property type="entry name" value="IST1-like"/>
</dbReference>
<dbReference type="FunFam" id="1.10.510.10:FF:000078">
    <property type="entry name" value="Serine/threonine-protein kinase PRP4 homolog"/>
    <property type="match status" value="1"/>
</dbReference>
<dbReference type="InterPro" id="IPR044092">
    <property type="entry name" value="STKc_PRP4"/>
</dbReference>
<evidence type="ECO:0000313" key="25">
    <source>
        <dbReference type="EMBL" id="RYQ93549.1"/>
    </source>
</evidence>
<feature type="compositionally biased region" description="Basic and acidic residues" evidence="23">
    <location>
        <begin position="220"/>
        <end position="425"/>
    </location>
</feature>
<feature type="region of interest" description="Disordered" evidence="23">
    <location>
        <begin position="1269"/>
        <end position="1297"/>
    </location>
</feature>
<sequence>MVTDSHDSRRKHRRSSSPEDADRSSKRHKHRHHSHRHRHSTKKRDEDTEYDRGTLARIPSPAPVSNSAPYSSLPDDDVEEGEILEEGEIGKKQTESDAEPGEIELSGNRDSRSDNKIPGPVTKNSKTGKEDRSHGKYVSPALDTADKHPGLHDDYGSPNQSSPELKGGKNARDTKDGLGNGYLNPKSSKEDKKQNEGPGQLRGNEKLKDEYAHSKKRHSRDQGSLHHSGRDKTDYEHDEEGMRARGREHGRGNADLLVDDRRGRSSRYRSRESQDRSRDSHVDRDLYREKKRDEASRNREVDWVRKTEKERERSYERDRRDTIKDRSREREEDRDRRREKERGWSRETDFERDRRRGKERDRSRDNTRGGERGRDWDSERDDKNRERDHIKERERRDDRYRHTDKDTAYNKDKHLRHEDGEDIRDRYRKHSRHEETEYHRERNRNSDSVKFYNSARSAMEENESKLERGEAEQDYLDEDTLQLPEQEEEDLNRIKEESRRRREAIMEKYKKQHQQAEQAAENEGKDKESVDIPTDVPEAHDGKNDGIDDVETSFAVGKSTPENLNGASKKISGAGGLGEGTPKSERSDDMFCDDIFGETPTGVRKSGKGDGILIERVGLHDNWDDAEGYYSYRFGEILDGRYEVTAAHGRGVFSTVVRAKNLKTGNGEPDEVAIKIIRNNDTMYKAGMDELVILKKLVGADPDDKRHCVRFLSSFKYRNHLCLVFESLNMNLREVLKKFGRNIGLRLTAVRAYAKQLFIALKHLRNCGVLHCDIKPDNMLVNEAKNVLKLCDFGNAMFAGKNEVTPYLVSRFYRAPEIILGLQYDHPLDIWSVGCCLYELYTGKVLFPGLTNNDMLRLHMELKGPFPKKMLRKGAFTDQHFDQDLTFLATEEDPVTKKTIKRMILNIKPKDIGTIITGSPGEDPKMLANFKDLMDKIFILDPDKRLTVSQALNHPFITGKVISGQAYTILAVLSLECTVSYCMLMRGRGVVLCLGPSIFTIRAVTFPYHMGKKLDALLGRNFKASKFTATVNLALSRLAILKNKRHAHLKLARSDVHQLLQLGHHDRALLRAEHVIKEQNMLDVYDKIEGYCNLLFERVHLIAQERECPEELKEAASGLLYMASRCGDLPEILEIRAMLTSRFGKEFAARAVELRNNCGVDPQLIQKLSTRMPSLESRTKVLKDIASENNIILLIEEVSSVTIEEQVNVAKQNQQETRLKEENLHNLLSKEKDEESIDSFKAMKKYKDVADAAKAAFESAAQAAAAARAALELSQSSPHGPDDDHNSPSPGPRKFLDEQDSDFVEVVPRLEDSADEIPKGESVSLVAETEADSLVKELEFDESDDEADNKDKSNQTSKQTPRVSNDVPESKMHSKPHLDLEKRPFSVRTRHGY</sequence>
<feature type="region of interest" description="Disordered" evidence="23">
    <location>
        <begin position="1310"/>
        <end position="1393"/>
    </location>
</feature>
<feature type="region of interest" description="Disordered" evidence="23">
    <location>
        <begin position="1"/>
        <end position="589"/>
    </location>
</feature>
<dbReference type="PROSITE" id="PS50011">
    <property type="entry name" value="PROTEIN_KINASE_DOM"/>
    <property type="match status" value="1"/>
</dbReference>
<dbReference type="PANTHER" id="PTHR24058:SF103">
    <property type="entry name" value="SERINE_THREONINE-PROTEIN KINASE PRP4 HOMOLOG"/>
    <property type="match status" value="1"/>
</dbReference>
<feature type="compositionally biased region" description="Basic and acidic residues" evidence="23">
    <location>
        <begin position="43"/>
        <end position="54"/>
    </location>
</feature>
<evidence type="ECO:0000256" key="8">
    <source>
        <dbReference type="ARBA" id="ARBA00022553"/>
    </source>
</evidence>
<feature type="compositionally biased region" description="Basic and acidic residues" evidence="23">
    <location>
        <begin position="537"/>
        <end position="546"/>
    </location>
</feature>
<feature type="compositionally biased region" description="Basic and acidic residues" evidence="23">
    <location>
        <begin position="458"/>
        <end position="471"/>
    </location>
</feature>
<dbReference type="InterPro" id="IPR005061">
    <property type="entry name" value="Ist1"/>
</dbReference>
<feature type="compositionally biased region" description="Basic and acidic residues" evidence="23">
    <location>
        <begin position="432"/>
        <end position="447"/>
    </location>
</feature>
<dbReference type="Proteomes" id="UP000289738">
    <property type="component" value="Chromosome B09"/>
</dbReference>
<comment type="subunit">
    <text evidence="22">Interacts with CLK1 C-terminus. Associates with the U5 snRNP and NCOR1 deacetylase complexes. Identified in the spliceosome C complex.</text>
</comment>
<evidence type="ECO:0000259" key="24">
    <source>
        <dbReference type="PROSITE" id="PS50011"/>
    </source>
</evidence>
<dbReference type="Gene3D" id="1.20.1260.60">
    <property type="entry name" value="Vacuolar protein sorting-associated protein Ist1"/>
    <property type="match status" value="1"/>
</dbReference>
<dbReference type="Pfam" id="PF03398">
    <property type="entry name" value="Ist1"/>
    <property type="match status" value="1"/>
</dbReference>
<feature type="domain" description="Protein kinase" evidence="24">
    <location>
        <begin position="642"/>
        <end position="957"/>
    </location>
</feature>
<dbReference type="InterPro" id="IPR011009">
    <property type="entry name" value="Kinase-like_dom_sf"/>
</dbReference>
<evidence type="ECO:0000256" key="23">
    <source>
        <dbReference type="SAM" id="MobiDB-lite"/>
    </source>
</evidence>
<keyword evidence="9" id="KW-0507">mRNA processing</keyword>
<keyword evidence="17" id="KW-0508">mRNA splicing</keyword>
<dbReference type="FunFam" id="3.30.200.20:FF:000123">
    <property type="entry name" value="serine/threonine-protein kinase PRP4 homolog"/>
    <property type="match status" value="1"/>
</dbReference>
<keyword evidence="18" id="KW-0539">Nucleus</keyword>
<comment type="similarity">
    <text evidence="3">Belongs to the IST1 family.</text>
</comment>
<evidence type="ECO:0000256" key="3">
    <source>
        <dbReference type="ARBA" id="ARBA00005536"/>
    </source>
</evidence>
<dbReference type="SMART" id="SM00220">
    <property type="entry name" value="S_TKc"/>
    <property type="match status" value="1"/>
</dbReference>
<dbReference type="GO" id="GO:0005694">
    <property type="term" value="C:chromosome"/>
    <property type="evidence" value="ECO:0007669"/>
    <property type="project" value="UniProtKB-SubCell"/>
</dbReference>
<dbReference type="GO" id="GO:0004674">
    <property type="term" value="F:protein serine/threonine kinase activity"/>
    <property type="evidence" value="ECO:0007669"/>
    <property type="project" value="UniProtKB-KW"/>
</dbReference>
<dbReference type="GO" id="GO:0005524">
    <property type="term" value="F:ATP binding"/>
    <property type="evidence" value="ECO:0007669"/>
    <property type="project" value="UniProtKB-KW"/>
</dbReference>
<dbReference type="Gene3D" id="1.10.510.10">
    <property type="entry name" value="Transferase(Phosphotransferase) domain 1"/>
    <property type="match status" value="1"/>
</dbReference>
<feature type="compositionally biased region" description="Basic residues" evidence="23">
    <location>
        <begin position="25"/>
        <end position="42"/>
    </location>
</feature>
<feature type="compositionally biased region" description="Acidic residues" evidence="23">
    <location>
        <begin position="472"/>
        <end position="490"/>
    </location>
</feature>
<dbReference type="InterPro" id="IPR000719">
    <property type="entry name" value="Prot_kinase_dom"/>
</dbReference>
<comment type="subcellular location">
    <subcellularLocation>
        <location evidence="2">Chromosome</location>
    </subcellularLocation>
    <subcellularLocation>
        <location evidence="1">Nucleus</location>
    </subcellularLocation>
</comment>
<comment type="similarity">
    <text evidence="19">Belongs to the protein kinase superfamily. CMGC Ser/Thr protein kinase family.</text>
</comment>
<protein>
    <recommendedName>
        <fullName evidence="20">Serine/threonine-protein kinase PRP4 homolog</fullName>
        <ecNumber evidence="4">2.7.11.1</ecNumber>
    </recommendedName>
    <alternativeName>
        <fullName evidence="21">PRP4 pre-mRNA-processing factor 4 homolog</fullName>
    </alternativeName>
</protein>
<evidence type="ECO:0000313" key="26">
    <source>
        <dbReference type="Proteomes" id="UP000289738"/>
    </source>
</evidence>
<dbReference type="EMBL" id="SDMP01000019">
    <property type="protein sequence ID" value="RYQ93549.1"/>
    <property type="molecule type" value="Genomic_DNA"/>
</dbReference>
<feature type="compositionally biased region" description="Acidic residues" evidence="23">
    <location>
        <begin position="74"/>
        <end position="87"/>
    </location>
</feature>
<feature type="compositionally biased region" description="Basic and acidic residues" evidence="23">
    <location>
        <begin position="1310"/>
        <end position="1319"/>
    </location>
</feature>
<feature type="compositionally biased region" description="Basic and acidic residues" evidence="23">
    <location>
        <begin position="144"/>
        <end position="155"/>
    </location>
</feature>
<keyword evidence="15" id="KW-0832">Ubl conjugation</keyword>
<keyword evidence="8" id="KW-0597">Phosphoprotein</keyword>
<dbReference type="PANTHER" id="PTHR24058">
    <property type="entry name" value="DUAL SPECIFICITY PROTEIN KINASE"/>
    <property type="match status" value="1"/>
</dbReference>
<comment type="caution">
    <text evidence="25">The sequence shown here is derived from an EMBL/GenBank/DDBJ whole genome shotgun (WGS) entry which is preliminary data.</text>
</comment>
<dbReference type="Pfam" id="PF00069">
    <property type="entry name" value="Pkinase"/>
    <property type="match status" value="1"/>
</dbReference>
<keyword evidence="12" id="KW-0547">Nucleotide-binding</keyword>
<evidence type="ECO:0000256" key="21">
    <source>
        <dbReference type="ARBA" id="ARBA00031858"/>
    </source>
</evidence>
<keyword evidence="10" id="KW-0808">Transferase</keyword>
<evidence type="ECO:0000256" key="7">
    <source>
        <dbReference type="ARBA" id="ARBA00022527"/>
    </source>
</evidence>
<evidence type="ECO:0000256" key="2">
    <source>
        <dbReference type="ARBA" id="ARBA00004286"/>
    </source>
</evidence>
<evidence type="ECO:0000256" key="16">
    <source>
        <dbReference type="ARBA" id="ARBA00022990"/>
    </source>
</evidence>
<feature type="compositionally biased region" description="Polar residues" evidence="23">
    <location>
        <begin position="1354"/>
        <end position="1363"/>
    </location>
</feature>
<feature type="compositionally biased region" description="Basic and acidic residues" evidence="23">
    <location>
        <begin position="491"/>
        <end position="509"/>
    </location>
</feature>
<keyword evidence="7" id="KW-0723">Serine/threonine-protein kinase</keyword>
<dbReference type="GO" id="GO:0005681">
    <property type="term" value="C:spliceosomal complex"/>
    <property type="evidence" value="ECO:0007669"/>
    <property type="project" value="UniProtKB-KW"/>
</dbReference>
<evidence type="ECO:0000256" key="13">
    <source>
        <dbReference type="ARBA" id="ARBA00022777"/>
    </source>
</evidence>
<evidence type="ECO:0000256" key="12">
    <source>
        <dbReference type="ARBA" id="ARBA00022741"/>
    </source>
</evidence>
<dbReference type="GO" id="GO:0045292">
    <property type="term" value="P:mRNA cis splicing, via spliceosome"/>
    <property type="evidence" value="ECO:0007669"/>
    <property type="project" value="InterPro"/>
</dbReference>
<evidence type="ECO:0000256" key="4">
    <source>
        <dbReference type="ARBA" id="ARBA00012513"/>
    </source>
</evidence>
<keyword evidence="6" id="KW-1017">Isopeptide bond</keyword>
<dbReference type="FunFam" id="1.20.1260.60:FF:000002">
    <property type="entry name" value="Vacuolar protein sorting-associated protein IST1"/>
    <property type="match status" value="1"/>
</dbReference>
<dbReference type="CDD" id="cd14135">
    <property type="entry name" value="STKc_PRP4"/>
    <property type="match status" value="1"/>
</dbReference>
<feature type="compositionally biased region" description="Basic and acidic residues" evidence="23">
    <location>
        <begin position="166"/>
        <end position="176"/>
    </location>
</feature>
<keyword evidence="5" id="KW-0158">Chromosome</keyword>
<feature type="compositionally biased region" description="Basic and acidic residues" evidence="23">
    <location>
        <begin position="203"/>
        <end position="213"/>
    </location>
</feature>
<keyword evidence="14" id="KW-0067">ATP-binding</keyword>
<reference evidence="25 26" key="1">
    <citation type="submission" date="2019-01" db="EMBL/GenBank/DDBJ databases">
        <title>Sequencing of cultivated peanut Arachis hypogaea provides insights into genome evolution and oil improvement.</title>
        <authorList>
            <person name="Chen X."/>
        </authorList>
    </citation>
    <scope>NUCLEOTIDE SEQUENCE [LARGE SCALE GENOMIC DNA]</scope>
    <source>
        <strain evidence="26">cv. Fuhuasheng</strain>
        <tissue evidence="25">Leaves</tissue>
    </source>
</reference>
<keyword evidence="26" id="KW-1185">Reference proteome</keyword>
<evidence type="ECO:0000256" key="15">
    <source>
        <dbReference type="ARBA" id="ARBA00022843"/>
    </source>
</evidence>
<evidence type="ECO:0000256" key="1">
    <source>
        <dbReference type="ARBA" id="ARBA00004123"/>
    </source>
</evidence>
<accession>A0A444XUT2</accession>
<dbReference type="Gene3D" id="3.30.200.20">
    <property type="entry name" value="Phosphorylase Kinase, domain 1"/>
    <property type="match status" value="1"/>
</dbReference>
<gene>
    <name evidence="25" type="ORF">Ahy_B09g099821</name>
</gene>
<evidence type="ECO:0000256" key="18">
    <source>
        <dbReference type="ARBA" id="ARBA00023242"/>
    </source>
</evidence>
<feature type="compositionally biased region" description="Basic and acidic residues" evidence="23">
    <location>
        <begin position="1368"/>
        <end position="1384"/>
    </location>
</feature>
<dbReference type="GO" id="GO:0015031">
    <property type="term" value="P:protein transport"/>
    <property type="evidence" value="ECO:0007669"/>
    <property type="project" value="InterPro"/>
</dbReference>
<dbReference type="PROSITE" id="PS00108">
    <property type="entry name" value="PROTEIN_KINASE_ST"/>
    <property type="match status" value="1"/>
</dbReference>
<evidence type="ECO:0000256" key="14">
    <source>
        <dbReference type="ARBA" id="ARBA00022840"/>
    </source>
</evidence>
<dbReference type="EC" id="2.7.11.1" evidence="4"/>
<evidence type="ECO:0000256" key="5">
    <source>
        <dbReference type="ARBA" id="ARBA00022454"/>
    </source>
</evidence>
<keyword evidence="16" id="KW-0007">Acetylation</keyword>
<evidence type="ECO:0000256" key="6">
    <source>
        <dbReference type="ARBA" id="ARBA00022499"/>
    </source>
</evidence>
<keyword evidence="11" id="KW-0747">Spliceosome</keyword>
<evidence type="ECO:0000256" key="11">
    <source>
        <dbReference type="ARBA" id="ARBA00022728"/>
    </source>
</evidence>
<dbReference type="SUPFAM" id="SSF56112">
    <property type="entry name" value="Protein kinase-like (PK-like)"/>
    <property type="match status" value="1"/>
</dbReference>
<name>A0A444XUT2_ARAHY</name>
<proteinExistence type="inferred from homology"/>
<evidence type="ECO:0000256" key="9">
    <source>
        <dbReference type="ARBA" id="ARBA00022664"/>
    </source>
</evidence>
<keyword evidence="13" id="KW-0418">Kinase</keyword>
<feature type="compositionally biased region" description="Acidic residues" evidence="23">
    <location>
        <begin position="1339"/>
        <end position="1348"/>
    </location>
</feature>
<dbReference type="InterPro" id="IPR050494">
    <property type="entry name" value="Ser_Thr_dual-spec_kinase"/>
</dbReference>
<evidence type="ECO:0000256" key="19">
    <source>
        <dbReference type="ARBA" id="ARBA00023596"/>
    </source>
</evidence>